<dbReference type="Gene3D" id="2.70.70.10">
    <property type="entry name" value="Glucose Permease (Domain IIA)"/>
    <property type="match status" value="1"/>
</dbReference>
<dbReference type="AlphaFoldDB" id="A0A3B0SFB9"/>
<feature type="non-terminal residue" evidence="2">
    <location>
        <position position="1"/>
    </location>
</feature>
<sequence length="81" mass="8421">SSLGGISIYLTGSSGNRYYYAHLEFITDGVRGGTAVDAGDVLGGVGTTGNAPAWLPMLHFQYAPPGSDWINPYPLAKSLCG</sequence>
<dbReference type="Pfam" id="PF01551">
    <property type="entry name" value="Peptidase_M23"/>
    <property type="match status" value="1"/>
</dbReference>
<reference evidence="2" key="1">
    <citation type="submission" date="2018-06" db="EMBL/GenBank/DDBJ databases">
        <authorList>
            <person name="Zhirakovskaya E."/>
        </authorList>
    </citation>
    <scope>NUCLEOTIDE SEQUENCE</scope>
</reference>
<organism evidence="2">
    <name type="scientific">hydrothermal vent metagenome</name>
    <dbReference type="NCBI Taxonomy" id="652676"/>
    <lineage>
        <taxon>unclassified sequences</taxon>
        <taxon>metagenomes</taxon>
        <taxon>ecological metagenomes</taxon>
    </lineage>
</organism>
<gene>
    <name evidence="2" type="ORF">MNBD_ACTINO01-114</name>
</gene>
<evidence type="ECO:0000313" key="2">
    <source>
        <dbReference type="EMBL" id="VAW04951.1"/>
    </source>
</evidence>
<dbReference type="InterPro" id="IPR011055">
    <property type="entry name" value="Dup_hybrid_motif"/>
</dbReference>
<dbReference type="SUPFAM" id="SSF51261">
    <property type="entry name" value="Duplicated hybrid motif"/>
    <property type="match status" value="1"/>
</dbReference>
<dbReference type="EMBL" id="UOEI01000413">
    <property type="protein sequence ID" value="VAW04951.1"/>
    <property type="molecule type" value="Genomic_DNA"/>
</dbReference>
<name>A0A3B0SFB9_9ZZZZ</name>
<protein>
    <recommendedName>
        <fullName evidence="1">M23ase beta-sheet core domain-containing protein</fullName>
    </recommendedName>
</protein>
<evidence type="ECO:0000259" key="1">
    <source>
        <dbReference type="Pfam" id="PF01551"/>
    </source>
</evidence>
<dbReference type="InterPro" id="IPR016047">
    <property type="entry name" value="M23ase_b-sheet_dom"/>
</dbReference>
<feature type="domain" description="M23ase beta-sheet core" evidence="1">
    <location>
        <begin position="5"/>
        <end position="64"/>
    </location>
</feature>
<accession>A0A3B0SFB9</accession>
<proteinExistence type="predicted"/>